<name>A0AA85EJB9_9TREM</name>
<accession>A0AA85EJB9</accession>
<reference evidence="1" key="1">
    <citation type="submission" date="2022-06" db="EMBL/GenBank/DDBJ databases">
        <authorList>
            <person name="Berger JAMES D."/>
            <person name="Berger JAMES D."/>
        </authorList>
    </citation>
    <scope>NUCLEOTIDE SEQUENCE [LARGE SCALE GENOMIC DNA]</scope>
</reference>
<evidence type="ECO:0000313" key="2">
    <source>
        <dbReference type="WBParaSite" id="SRDH1_10750.1"/>
    </source>
</evidence>
<dbReference type="WBParaSite" id="SRDH1_10750.1">
    <property type="protein sequence ID" value="SRDH1_10750.1"/>
    <property type="gene ID" value="SRDH1_10750"/>
</dbReference>
<dbReference type="AlphaFoldDB" id="A0AA85EJB9"/>
<proteinExistence type="predicted"/>
<reference evidence="2" key="2">
    <citation type="submission" date="2023-11" db="UniProtKB">
        <authorList>
            <consortium name="WormBaseParasite"/>
        </authorList>
    </citation>
    <scope>IDENTIFICATION</scope>
</reference>
<evidence type="ECO:0000313" key="1">
    <source>
        <dbReference type="Proteomes" id="UP000050792"/>
    </source>
</evidence>
<keyword evidence="1" id="KW-1185">Reference proteome</keyword>
<dbReference type="Proteomes" id="UP000050792">
    <property type="component" value="Unassembled WGS sequence"/>
</dbReference>
<protein>
    <submittedName>
        <fullName evidence="2">Uncharacterized protein</fullName>
    </submittedName>
</protein>
<sequence length="209" mass="23896">MLYSNYKILECCMNCTKIVTLLTGNCRCFLFFLIRVVHMILADPWGFVEDPLKVKDQSNVGAAQAWIFSTVRHLFRSFNPLSFLRAAGPFGPSLIHYFRQDLRGFFDQRPIRAEEMTEIPRTEQLESTQNVSYDKHIQSTNGEDDVFEPPSPIHIAVKAEGTVSDKSSSNTLNSIDLNDLDGSVALDYVYHINCQHPRYHCLKLHLLLV</sequence>
<organism evidence="1 2">
    <name type="scientific">Schistosoma rodhaini</name>
    <dbReference type="NCBI Taxonomy" id="6188"/>
    <lineage>
        <taxon>Eukaryota</taxon>
        <taxon>Metazoa</taxon>
        <taxon>Spiralia</taxon>
        <taxon>Lophotrochozoa</taxon>
        <taxon>Platyhelminthes</taxon>
        <taxon>Trematoda</taxon>
        <taxon>Digenea</taxon>
        <taxon>Strigeidida</taxon>
        <taxon>Schistosomatoidea</taxon>
        <taxon>Schistosomatidae</taxon>
        <taxon>Schistosoma</taxon>
    </lineage>
</organism>